<dbReference type="Proteomes" id="UP001208570">
    <property type="component" value="Unassembled WGS sequence"/>
</dbReference>
<keyword evidence="3" id="KW-1185">Reference proteome</keyword>
<dbReference type="InterPro" id="IPR004316">
    <property type="entry name" value="SWEET_rpt"/>
</dbReference>
<evidence type="ECO:0000313" key="2">
    <source>
        <dbReference type="EMBL" id="KAK2144372.1"/>
    </source>
</evidence>
<protein>
    <recommendedName>
        <fullName evidence="4">Sugar transporter SWEET1</fullName>
    </recommendedName>
</protein>
<comment type="caution">
    <text evidence="2">The sequence shown here is derived from an EMBL/GenBank/DDBJ whole genome shotgun (WGS) entry which is preliminary data.</text>
</comment>
<evidence type="ECO:0008006" key="4">
    <source>
        <dbReference type="Google" id="ProtNLM"/>
    </source>
</evidence>
<feature type="transmembrane region" description="Helical" evidence="1">
    <location>
        <begin position="97"/>
        <end position="118"/>
    </location>
</feature>
<organism evidence="2 3">
    <name type="scientific">Paralvinella palmiformis</name>
    <dbReference type="NCBI Taxonomy" id="53620"/>
    <lineage>
        <taxon>Eukaryota</taxon>
        <taxon>Metazoa</taxon>
        <taxon>Spiralia</taxon>
        <taxon>Lophotrochozoa</taxon>
        <taxon>Annelida</taxon>
        <taxon>Polychaeta</taxon>
        <taxon>Sedentaria</taxon>
        <taxon>Canalipalpata</taxon>
        <taxon>Terebellida</taxon>
        <taxon>Terebelliformia</taxon>
        <taxon>Alvinellidae</taxon>
        <taxon>Paralvinella</taxon>
    </lineage>
</organism>
<accession>A0AAD9J0L1</accession>
<reference evidence="2" key="1">
    <citation type="journal article" date="2023" name="Mol. Biol. Evol.">
        <title>Third-Generation Sequencing Reveals the Adaptive Role of the Epigenome in Three Deep-Sea Polychaetes.</title>
        <authorList>
            <person name="Perez M."/>
            <person name="Aroh O."/>
            <person name="Sun Y."/>
            <person name="Lan Y."/>
            <person name="Juniper S.K."/>
            <person name="Young C.R."/>
            <person name="Angers B."/>
            <person name="Qian P.Y."/>
        </authorList>
    </citation>
    <scope>NUCLEOTIDE SEQUENCE</scope>
    <source>
        <strain evidence="2">P08H-3</strain>
    </source>
</reference>
<feature type="transmembrane region" description="Helical" evidence="1">
    <location>
        <begin position="73"/>
        <end position="91"/>
    </location>
</feature>
<dbReference type="GO" id="GO:0016020">
    <property type="term" value="C:membrane"/>
    <property type="evidence" value="ECO:0007669"/>
    <property type="project" value="InterPro"/>
</dbReference>
<keyword evidence="1" id="KW-0812">Transmembrane</keyword>
<dbReference type="AlphaFoldDB" id="A0AAD9J0L1"/>
<evidence type="ECO:0000313" key="3">
    <source>
        <dbReference type="Proteomes" id="UP001208570"/>
    </source>
</evidence>
<evidence type="ECO:0000256" key="1">
    <source>
        <dbReference type="SAM" id="Phobius"/>
    </source>
</evidence>
<keyword evidence="1" id="KW-1133">Transmembrane helix</keyword>
<proteinExistence type="predicted"/>
<keyword evidence="1" id="KW-0472">Membrane</keyword>
<dbReference type="Pfam" id="PF03083">
    <property type="entry name" value="MtN3_slv"/>
    <property type="match status" value="1"/>
</dbReference>
<feature type="transmembrane region" description="Helical" evidence="1">
    <location>
        <begin position="6"/>
        <end position="27"/>
    </location>
</feature>
<name>A0AAD9J0L1_9ANNE</name>
<sequence length="127" mass="14148">MMIGLINIIEGVTMSVTLLMFTTGLWMSFSWETSNNTHVSDQGHQKCPIPHVHDGSNRIGNIRNKNADGMPTIMLLGGLACSSCWLLYGYLLDDPNVYVPNIPGLIITVVKLYIIQLYSGHTKLKRQ</sequence>
<dbReference type="Gene3D" id="1.20.1280.290">
    <property type="match status" value="1"/>
</dbReference>
<gene>
    <name evidence="2" type="ORF">LSH36_763g00003</name>
</gene>
<dbReference type="EMBL" id="JAODUP010000763">
    <property type="protein sequence ID" value="KAK2144372.1"/>
    <property type="molecule type" value="Genomic_DNA"/>
</dbReference>